<evidence type="ECO:0000256" key="7">
    <source>
        <dbReference type="ARBA" id="ARBA00022989"/>
    </source>
</evidence>
<feature type="domain" description="HemY N-terminal" evidence="11">
    <location>
        <begin position="26"/>
        <end position="132"/>
    </location>
</feature>
<evidence type="ECO:0000256" key="6">
    <source>
        <dbReference type="ARBA" id="ARBA00022692"/>
    </source>
</evidence>
<organism evidence="12 13">
    <name type="scientific">Thalassotalea eurytherma</name>
    <dbReference type="NCBI Taxonomy" id="1144278"/>
    <lineage>
        <taxon>Bacteria</taxon>
        <taxon>Pseudomonadati</taxon>
        <taxon>Pseudomonadota</taxon>
        <taxon>Gammaproteobacteria</taxon>
        <taxon>Alteromonadales</taxon>
        <taxon>Colwelliaceae</taxon>
        <taxon>Thalassotalea</taxon>
    </lineage>
</organism>
<dbReference type="InterPro" id="IPR005254">
    <property type="entry name" value="Heme_biosyn_assoc_TPR_pro"/>
</dbReference>
<keyword evidence="6 10" id="KW-0812">Transmembrane</keyword>
<keyword evidence="13" id="KW-1185">Reference proteome</keyword>
<evidence type="ECO:0000256" key="5">
    <source>
        <dbReference type="ARBA" id="ARBA00022519"/>
    </source>
</evidence>
<sequence>MKSLIFFILLFLVAVAISPMLIGEKGYILIAMGNITIESTVVTALLLLVFSIIALFIALRVIKGGVNFSFGAWRKFSLASQRKAKRDFRKGVASYILGDYANAETLIVKSAEPINNEEVAYLLATDAAQKQGNKANVLHYLQYLESSDNTKHHIESALVRINTLMAMKEYEKARSLLNDFHRHVGHQPRFLALEISLSIAELKFDSAIEYLVNARKEKSISDSEIRAWEEKAFSGQFNRIIREQSNDELATYWSNLPRKVKQREVVIVCYANVLAQNNIQQGLEKVLLPLIKAGTNAELLKALRTLPLTKADDIIANIQKILHKQPENGVWLSYLAHVAGQTKQWEMSSKAFHSLSQLEHDKMDKVDFKMFSQVLMALNNVNEANKVLIKAVEL</sequence>
<dbReference type="RefSeq" id="WP_284205991.1">
    <property type="nucleotide sequence ID" value="NZ_BSSU01000001.1"/>
</dbReference>
<dbReference type="InterPro" id="IPR010817">
    <property type="entry name" value="HemY_N"/>
</dbReference>
<dbReference type="SUPFAM" id="SSF48452">
    <property type="entry name" value="TPR-like"/>
    <property type="match status" value="1"/>
</dbReference>
<dbReference type="NCBIfam" id="TIGR00540">
    <property type="entry name" value="TPR_hemY_coli"/>
    <property type="match status" value="1"/>
</dbReference>
<evidence type="ECO:0000256" key="8">
    <source>
        <dbReference type="ARBA" id="ARBA00023136"/>
    </source>
</evidence>
<dbReference type="InterPro" id="IPR011990">
    <property type="entry name" value="TPR-like_helical_dom_sf"/>
</dbReference>
<dbReference type="EMBL" id="BSSU01000001">
    <property type="protein sequence ID" value="GLX80673.1"/>
    <property type="molecule type" value="Genomic_DNA"/>
</dbReference>
<dbReference type="Pfam" id="PF07219">
    <property type="entry name" value="HemY_N"/>
    <property type="match status" value="1"/>
</dbReference>
<dbReference type="Proteomes" id="UP001157133">
    <property type="component" value="Unassembled WGS sequence"/>
</dbReference>
<comment type="caution">
    <text evidence="12">The sequence shown here is derived from an EMBL/GenBank/DDBJ whole genome shotgun (WGS) entry which is preliminary data.</text>
</comment>
<comment type="subcellular location">
    <subcellularLocation>
        <location evidence="2">Cell inner membrane</location>
        <topology evidence="2">Multi-pass membrane protein</topology>
    </subcellularLocation>
</comment>
<evidence type="ECO:0000256" key="1">
    <source>
        <dbReference type="ARBA" id="ARBA00002962"/>
    </source>
</evidence>
<evidence type="ECO:0000256" key="2">
    <source>
        <dbReference type="ARBA" id="ARBA00004429"/>
    </source>
</evidence>
<keyword evidence="9" id="KW-0627">Porphyrin biosynthesis</keyword>
<keyword evidence="4" id="KW-1003">Cell membrane</keyword>
<comment type="function">
    <text evidence="1">Involved in a late step of protoheme IX synthesis.</text>
</comment>
<protein>
    <recommendedName>
        <fullName evidence="11">HemY N-terminal domain-containing protein</fullName>
    </recommendedName>
</protein>
<gene>
    <name evidence="12" type="ORF">theurythT_01250</name>
</gene>
<name>A0ABQ6GXL6_9GAMM</name>
<keyword evidence="8 10" id="KW-0472">Membrane</keyword>
<evidence type="ECO:0000313" key="13">
    <source>
        <dbReference type="Proteomes" id="UP001157133"/>
    </source>
</evidence>
<feature type="transmembrane region" description="Helical" evidence="10">
    <location>
        <begin position="39"/>
        <end position="59"/>
    </location>
</feature>
<keyword evidence="5" id="KW-0997">Cell inner membrane</keyword>
<dbReference type="Gene3D" id="1.25.40.10">
    <property type="entry name" value="Tetratricopeptide repeat domain"/>
    <property type="match status" value="1"/>
</dbReference>
<evidence type="ECO:0000313" key="12">
    <source>
        <dbReference type="EMBL" id="GLX80673.1"/>
    </source>
</evidence>
<evidence type="ECO:0000256" key="4">
    <source>
        <dbReference type="ARBA" id="ARBA00022475"/>
    </source>
</evidence>
<keyword evidence="7 10" id="KW-1133">Transmembrane helix</keyword>
<accession>A0ABQ6GXL6</accession>
<comment type="pathway">
    <text evidence="3">Porphyrin-containing compound metabolism; protoheme biosynthesis.</text>
</comment>
<evidence type="ECO:0000256" key="10">
    <source>
        <dbReference type="SAM" id="Phobius"/>
    </source>
</evidence>
<reference evidence="12 13" key="1">
    <citation type="submission" date="2023-03" db="EMBL/GenBank/DDBJ databases">
        <title>Draft genome sequence of Thalassotalea eurytherma JCM 18482T.</title>
        <authorList>
            <person name="Sawabe T."/>
        </authorList>
    </citation>
    <scope>NUCLEOTIDE SEQUENCE [LARGE SCALE GENOMIC DNA]</scope>
    <source>
        <strain evidence="12 13">JCM 18482</strain>
    </source>
</reference>
<proteinExistence type="predicted"/>
<evidence type="ECO:0000259" key="11">
    <source>
        <dbReference type="Pfam" id="PF07219"/>
    </source>
</evidence>
<evidence type="ECO:0000256" key="3">
    <source>
        <dbReference type="ARBA" id="ARBA00004744"/>
    </source>
</evidence>
<evidence type="ECO:0000256" key="9">
    <source>
        <dbReference type="ARBA" id="ARBA00023244"/>
    </source>
</evidence>